<dbReference type="AlphaFoldDB" id="A0A1X0NTK0"/>
<feature type="coiled-coil region" evidence="1">
    <location>
        <begin position="36"/>
        <end position="70"/>
    </location>
</feature>
<keyword evidence="1" id="KW-0175">Coiled coil</keyword>
<dbReference type="Proteomes" id="UP000192257">
    <property type="component" value="Unassembled WGS sequence"/>
</dbReference>
<evidence type="ECO:0000256" key="1">
    <source>
        <dbReference type="SAM" id="Coils"/>
    </source>
</evidence>
<accession>A0A1X0NTK0</accession>
<evidence type="ECO:0000313" key="3">
    <source>
        <dbReference type="Proteomes" id="UP000192257"/>
    </source>
</evidence>
<comment type="caution">
    <text evidence="2">The sequence shown here is derived from an EMBL/GenBank/DDBJ whole genome shotgun (WGS) entry which is preliminary data.</text>
</comment>
<evidence type="ECO:0000313" key="2">
    <source>
        <dbReference type="EMBL" id="ORC88036.1"/>
    </source>
</evidence>
<organism evidence="2 3">
    <name type="scientific">Trypanosoma theileri</name>
    <dbReference type="NCBI Taxonomy" id="67003"/>
    <lineage>
        <taxon>Eukaryota</taxon>
        <taxon>Discoba</taxon>
        <taxon>Euglenozoa</taxon>
        <taxon>Kinetoplastea</taxon>
        <taxon>Metakinetoplastina</taxon>
        <taxon>Trypanosomatida</taxon>
        <taxon>Trypanosomatidae</taxon>
        <taxon>Trypanosoma</taxon>
    </lineage>
</organism>
<sequence>MTSSTWALLSRLEVYREAEEQPAPLPPQPYPPLSTNKVLSRRMSLYQKRVKELELENNELRMRFEAVQTSPAAMNTRTSASVLLGCQQILRECCRILQTEGTESHEALNVRSTIVRALEDLFSIRSFCNTFSIMYAEYHQLKKDGIQLVLENYVGDISPEKVQMLAKEILLRFEFLIERVMRSIEEYTSLQRHLCNSLGEVVSCVILHVGRYHEKPHAIVLLTTLQGIVDQTLNLTISTEEDVAGFKRDAGVDETLLRKLHAMSVEIVPQRASLSLTELQTMAIERTKLDLNQRIISYNTLEQSLQRAMAILTDRKTD</sequence>
<keyword evidence="3" id="KW-1185">Reference proteome</keyword>
<dbReference type="OrthoDB" id="248904at2759"/>
<reference evidence="2 3" key="1">
    <citation type="submission" date="2017-03" db="EMBL/GenBank/DDBJ databases">
        <title>An alternative strategy for trypanosome survival in the mammalian bloodstream revealed through genome and transcriptome analysis of the ubiquitous bovine parasite Trypanosoma (Megatrypanum) theileri.</title>
        <authorList>
            <person name="Kelly S."/>
            <person name="Ivens A."/>
            <person name="Mott A."/>
            <person name="O'Neill E."/>
            <person name="Emms D."/>
            <person name="Macleod O."/>
            <person name="Voorheis P."/>
            <person name="Matthews J."/>
            <person name="Matthews K."/>
            <person name="Carrington M."/>
        </authorList>
    </citation>
    <scope>NUCLEOTIDE SEQUENCE [LARGE SCALE GENOMIC DNA]</scope>
    <source>
        <strain evidence="2">Edinburgh</strain>
    </source>
</reference>
<dbReference type="GeneID" id="39986558"/>
<dbReference type="EMBL" id="NBCO01000019">
    <property type="protein sequence ID" value="ORC88036.1"/>
    <property type="molecule type" value="Genomic_DNA"/>
</dbReference>
<protein>
    <submittedName>
        <fullName evidence="2">Uncharacterized protein</fullName>
    </submittedName>
</protein>
<proteinExistence type="predicted"/>
<name>A0A1X0NTK0_9TRYP</name>
<dbReference type="RefSeq" id="XP_028882102.1">
    <property type="nucleotide sequence ID" value="XM_029026778.1"/>
</dbReference>
<gene>
    <name evidence="2" type="ORF">TM35_000192800</name>
</gene>
<dbReference type="VEuPathDB" id="TriTrypDB:TM35_000192800"/>